<dbReference type="EMBL" id="BOOP01000048">
    <property type="protein sequence ID" value="GII42898.1"/>
    <property type="molecule type" value="Genomic_DNA"/>
</dbReference>
<proteinExistence type="predicted"/>
<accession>A0A8J3UCE6</accession>
<sequence>MGELESAETTGGVVAATASVLMEAVRYGILIAQLAVAGIKLRGLSERVRRTYHYVEGCSAGVNRLADQMAGLRVDRDTISEHRNAATVMQSVLADAEAMAAETEDLATLFDETSAAHQADYGPVAESIRAMPVPMADASFYSNR</sequence>
<evidence type="ECO:0000313" key="2">
    <source>
        <dbReference type="Proteomes" id="UP000622547"/>
    </source>
</evidence>
<dbReference type="RefSeq" id="WP_204078311.1">
    <property type="nucleotide sequence ID" value="NZ_BAABHI010000067.1"/>
</dbReference>
<dbReference type="Proteomes" id="UP000622547">
    <property type="component" value="Unassembled WGS sequence"/>
</dbReference>
<keyword evidence="2" id="KW-1185">Reference proteome</keyword>
<evidence type="ECO:0000313" key="1">
    <source>
        <dbReference type="EMBL" id="GII42898.1"/>
    </source>
</evidence>
<reference evidence="1 2" key="1">
    <citation type="submission" date="2021-01" db="EMBL/GenBank/DDBJ databases">
        <title>Whole genome shotgun sequence of Planotetraspora phitsanulokensis NBRC 104273.</title>
        <authorList>
            <person name="Komaki H."/>
            <person name="Tamura T."/>
        </authorList>
    </citation>
    <scope>NUCLEOTIDE SEQUENCE [LARGE SCALE GENOMIC DNA]</scope>
    <source>
        <strain evidence="1 2">NBRC 104273</strain>
    </source>
</reference>
<dbReference type="AlphaFoldDB" id="A0A8J3UCE6"/>
<organism evidence="1 2">
    <name type="scientific">Planotetraspora phitsanulokensis</name>
    <dbReference type="NCBI Taxonomy" id="575192"/>
    <lineage>
        <taxon>Bacteria</taxon>
        <taxon>Bacillati</taxon>
        <taxon>Actinomycetota</taxon>
        <taxon>Actinomycetes</taxon>
        <taxon>Streptosporangiales</taxon>
        <taxon>Streptosporangiaceae</taxon>
        <taxon>Planotetraspora</taxon>
    </lineage>
</organism>
<protein>
    <submittedName>
        <fullName evidence="1">Uncharacterized protein</fullName>
    </submittedName>
</protein>
<comment type="caution">
    <text evidence="1">The sequence shown here is derived from an EMBL/GenBank/DDBJ whole genome shotgun (WGS) entry which is preliminary data.</text>
</comment>
<name>A0A8J3UCE6_9ACTN</name>
<gene>
    <name evidence="1" type="ORF">Pph01_79010</name>
</gene>